<protein>
    <submittedName>
        <fullName evidence="1">Type II toxin-antitoxin system HicB family antitoxin</fullName>
    </submittedName>
</protein>
<accession>A0ABV4YCA4</accession>
<evidence type="ECO:0000313" key="2">
    <source>
        <dbReference type="Proteomes" id="UP001576776"/>
    </source>
</evidence>
<dbReference type="RefSeq" id="WP_413257940.1">
    <property type="nucleotide sequence ID" value="NZ_JBHFNS010000058.1"/>
</dbReference>
<gene>
    <name evidence="1" type="ORF">ACE1B6_14430</name>
</gene>
<reference evidence="1 2" key="1">
    <citation type="submission" date="2024-09" db="EMBL/GenBank/DDBJ databases">
        <title>Floridaenema gen nov. (Aerosakkonemataceae, Aerosakkonematales ord. nov., Cyanobacteria) from benthic tropical and subtropical fresh waters, with the description of four new species.</title>
        <authorList>
            <person name="Moretto J.A."/>
            <person name="Berthold D.E."/>
            <person name="Lefler F.W."/>
            <person name="Huang I.-S."/>
            <person name="Laughinghouse H. IV."/>
        </authorList>
    </citation>
    <scope>NUCLEOTIDE SEQUENCE [LARGE SCALE GENOMIC DNA]</scope>
    <source>
        <strain evidence="1 2">BLCC-F154</strain>
    </source>
</reference>
<keyword evidence="2" id="KW-1185">Reference proteome</keyword>
<dbReference type="EMBL" id="JBHFNS010000058">
    <property type="protein sequence ID" value="MFB2936444.1"/>
    <property type="molecule type" value="Genomic_DNA"/>
</dbReference>
<dbReference type="Proteomes" id="UP001576776">
    <property type="component" value="Unassembled WGS sequence"/>
</dbReference>
<comment type="caution">
    <text evidence="1">The sequence shown here is derived from an EMBL/GenBank/DDBJ whole genome shotgun (WGS) entry which is preliminary data.</text>
</comment>
<proteinExistence type="predicted"/>
<organism evidence="1 2">
    <name type="scientific">Floridaenema fluviatile BLCC-F154</name>
    <dbReference type="NCBI Taxonomy" id="3153640"/>
    <lineage>
        <taxon>Bacteria</taxon>
        <taxon>Bacillati</taxon>
        <taxon>Cyanobacteriota</taxon>
        <taxon>Cyanophyceae</taxon>
        <taxon>Oscillatoriophycideae</taxon>
        <taxon>Aerosakkonematales</taxon>
        <taxon>Aerosakkonemataceae</taxon>
        <taxon>Floridanema</taxon>
        <taxon>Floridanema fluviatile</taxon>
    </lineage>
</organism>
<dbReference type="SUPFAM" id="SSF143100">
    <property type="entry name" value="TTHA1013/TTHA0281-like"/>
    <property type="match status" value="1"/>
</dbReference>
<sequence>MKDYHINIFYSEADEGYIADIPDLKYCSAFGETPEAALQEVQIAKESWLEAAKAAGKVIPEPKYRPVIYQI</sequence>
<dbReference type="Gene3D" id="3.30.160.250">
    <property type="match status" value="1"/>
</dbReference>
<name>A0ABV4YCA4_9CYAN</name>
<evidence type="ECO:0000313" key="1">
    <source>
        <dbReference type="EMBL" id="MFB2936444.1"/>
    </source>
</evidence>
<dbReference type="InterPro" id="IPR035069">
    <property type="entry name" value="TTHA1013/TTHA0281-like"/>
</dbReference>